<evidence type="ECO:0000313" key="2">
    <source>
        <dbReference type="Proteomes" id="UP000838412"/>
    </source>
</evidence>
<comment type="caution">
    <text evidence="1">The sequence shown here is derived from an EMBL/GenBank/DDBJ whole genome shotgun (WGS) entry which is preliminary data.</text>
</comment>
<dbReference type="Proteomes" id="UP000838412">
    <property type="component" value="Unassembled WGS sequence"/>
</dbReference>
<protein>
    <submittedName>
        <fullName evidence="1">Hypp9355 protein</fullName>
    </submittedName>
</protein>
<proteinExistence type="predicted"/>
<name>A0A8S4MMI2_BRALA</name>
<organism evidence="1 2">
    <name type="scientific">Branchiostoma lanceolatum</name>
    <name type="common">Common lancelet</name>
    <name type="synonym">Amphioxus lanceolatum</name>
    <dbReference type="NCBI Taxonomy" id="7740"/>
    <lineage>
        <taxon>Eukaryota</taxon>
        <taxon>Metazoa</taxon>
        <taxon>Chordata</taxon>
        <taxon>Cephalochordata</taxon>
        <taxon>Leptocardii</taxon>
        <taxon>Amphioxiformes</taxon>
        <taxon>Branchiostomatidae</taxon>
        <taxon>Branchiostoma</taxon>
    </lineage>
</organism>
<dbReference type="OrthoDB" id="6612379at2759"/>
<dbReference type="EMBL" id="CAKMNS010000035">
    <property type="protein sequence ID" value="CAH1275458.1"/>
    <property type="molecule type" value="Genomic_DNA"/>
</dbReference>
<gene>
    <name evidence="1" type="primary">Hypp9355</name>
    <name evidence="1" type="ORF">BLAG_LOCUS25745</name>
</gene>
<sequence>MDFEVGLITANETEFRGATISGCYFHFCQSLNKFLRLILAICYLPVVRLNFQELVRRNSSQHLIGRYPALRDLIRYMELRFHQRWNNIIGRRHLALCIWHFMRKMKDEQRLLEVKLASARRDFLKTLTIKGNREDRLEGLILKYEDWHAIRNKFGIHETVFFKEKSGREHGTMCSNMNVIKANNAKKGPHKDFNSFREFVDKDSDGMILTCTMEHFGMETIVFAP</sequence>
<keyword evidence="2" id="KW-1185">Reference proteome</keyword>
<evidence type="ECO:0000313" key="1">
    <source>
        <dbReference type="EMBL" id="CAH1275458.1"/>
    </source>
</evidence>
<dbReference type="AlphaFoldDB" id="A0A8S4MMI2"/>
<accession>A0A8S4MMI2</accession>
<reference evidence="1" key="1">
    <citation type="submission" date="2022-01" db="EMBL/GenBank/DDBJ databases">
        <authorList>
            <person name="Braso-Vives M."/>
        </authorList>
    </citation>
    <scope>NUCLEOTIDE SEQUENCE</scope>
</reference>